<dbReference type="RefSeq" id="WP_207846747.1">
    <property type="nucleotide sequence ID" value="NZ_JAFVMH010000007.1"/>
</dbReference>
<feature type="compositionally biased region" description="Basic and acidic residues" evidence="1">
    <location>
        <begin position="52"/>
        <end position="62"/>
    </location>
</feature>
<dbReference type="EMBL" id="JAFVMH010000007">
    <property type="protein sequence ID" value="MBO1326058.1"/>
    <property type="molecule type" value="Genomic_DNA"/>
</dbReference>
<dbReference type="Proteomes" id="UP000664073">
    <property type="component" value="Unassembled WGS sequence"/>
</dbReference>
<proteinExistence type="predicted"/>
<comment type="caution">
    <text evidence="3">The sequence shown here is derived from an EMBL/GenBank/DDBJ whole genome shotgun (WGS) entry which is preliminary data.</text>
</comment>
<evidence type="ECO:0000259" key="2">
    <source>
        <dbReference type="Pfam" id="PF06381"/>
    </source>
</evidence>
<dbReference type="AlphaFoldDB" id="A0A939HQ77"/>
<dbReference type="InterPro" id="IPR024459">
    <property type="entry name" value="Acb1-like_N"/>
</dbReference>
<sequence length="587" mass="62253">MIKGFLGNGLRRLHGRARFGQSGGQPHSQPMRVEPRAPFPPCVPGGAQAGHADAHAPGDDGGSRPAGARTGARPPVGSDRVVRRGLFARLGRAVAGAGQGFAPLQQGGAGALFAPYRPPEGVRGSVAASAPHSPAAPALAADGSAADSGADGAAARFAAAQFSLGSGVLADGLPFRGYPNLAAMMLRAEFRKPVEIIAREATRQWIRLRCAQTRPGLAPPAQTAARLHAIETEFVRLNVRDLVRRLAVHALGYGMGHVWIGLKGAAGAPSAQALPLRLTSHGIGRGQLERLSLIDPVWTTPNSYNATNPLAEDYYRPADWWVQGTLVHATRLLNMVPYEVPDLLKPAYNFGGLALPQMLEAYVHNFLRTRQSVSDMISNYATRVLRTDMAGTMSDTGGPPELDAQGITARLAAMTAWQSNNGTFVLDRETEDFAINAAPLSGLADLQAQAQEFMASVPGIPLVKLFGIQPQGLNASSDGEIRVFYDEIAAFQQAHIAPVLRAILTLVQLNLWGSVDSTLDFEFVPLWQMSEQETVAMERQKADTDDANIRAGKITAQEARAREAADASSLYRTLDLGASPEGGGAVA</sequence>
<evidence type="ECO:0000313" key="4">
    <source>
        <dbReference type="Proteomes" id="UP000664073"/>
    </source>
</evidence>
<organism evidence="3 4">
    <name type="scientific">Acetobacter garciniae</name>
    <dbReference type="NCBI Taxonomy" id="2817435"/>
    <lineage>
        <taxon>Bacteria</taxon>
        <taxon>Pseudomonadati</taxon>
        <taxon>Pseudomonadota</taxon>
        <taxon>Alphaproteobacteria</taxon>
        <taxon>Acetobacterales</taxon>
        <taxon>Acetobacteraceae</taxon>
        <taxon>Acetobacter</taxon>
    </lineage>
</organism>
<evidence type="ECO:0000313" key="3">
    <source>
        <dbReference type="EMBL" id="MBO1326058.1"/>
    </source>
</evidence>
<keyword evidence="4" id="KW-1185">Reference proteome</keyword>
<reference evidence="3" key="1">
    <citation type="submission" date="2021-03" db="EMBL/GenBank/DDBJ databases">
        <title>The complete genome sequence of Acetobacter sp. TBRC 12339.</title>
        <authorList>
            <person name="Charoenyingcharoen P."/>
            <person name="Yukphan P."/>
        </authorList>
    </citation>
    <scope>NUCLEOTIDE SEQUENCE</scope>
    <source>
        <strain evidence="3">TBRC 12339</strain>
    </source>
</reference>
<protein>
    <submittedName>
        <fullName evidence="3">DUF1073 domain-containing protein</fullName>
    </submittedName>
</protein>
<evidence type="ECO:0000256" key="1">
    <source>
        <dbReference type="SAM" id="MobiDB-lite"/>
    </source>
</evidence>
<feature type="domain" description="Anti-CBASS protein Acb1-like N-terminal" evidence="2">
    <location>
        <begin position="186"/>
        <end position="545"/>
    </location>
</feature>
<name>A0A939HQ77_9PROT</name>
<feature type="compositionally biased region" description="Low complexity" evidence="1">
    <location>
        <begin position="127"/>
        <end position="145"/>
    </location>
</feature>
<feature type="region of interest" description="Disordered" evidence="1">
    <location>
        <begin position="16"/>
        <end position="80"/>
    </location>
</feature>
<gene>
    <name evidence="3" type="ORF">J2D77_12940</name>
</gene>
<dbReference type="Pfam" id="PF06381">
    <property type="entry name" value="Phage_portal_3"/>
    <property type="match status" value="1"/>
</dbReference>
<accession>A0A939HQ77</accession>
<feature type="region of interest" description="Disordered" evidence="1">
    <location>
        <begin position="124"/>
        <end position="145"/>
    </location>
</feature>